<reference evidence="2 3" key="1">
    <citation type="journal article" date="2016" name="Mol. Biol. Evol.">
        <title>Comparative Genomics of Early-Diverging Mushroom-Forming Fungi Provides Insights into the Origins of Lignocellulose Decay Capabilities.</title>
        <authorList>
            <person name="Nagy L.G."/>
            <person name="Riley R."/>
            <person name="Tritt A."/>
            <person name="Adam C."/>
            <person name="Daum C."/>
            <person name="Floudas D."/>
            <person name="Sun H."/>
            <person name="Yadav J.S."/>
            <person name="Pangilinan J."/>
            <person name="Larsson K.H."/>
            <person name="Matsuura K."/>
            <person name="Barry K."/>
            <person name="Labutti K."/>
            <person name="Kuo R."/>
            <person name="Ohm R.A."/>
            <person name="Bhattacharya S.S."/>
            <person name="Shirouzu T."/>
            <person name="Yoshinaga Y."/>
            <person name="Martin F.M."/>
            <person name="Grigoriev I.V."/>
            <person name="Hibbett D.S."/>
        </authorList>
    </citation>
    <scope>NUCLEOTIDE SEQUENCE [LARGE SCALE GENOMIC DNA]</scope>
    <source>
        <strain evidence="2 3">93-53</strain>
    </source>
</reference>
<protein>
    <submittedName>
        <fullName evidence="2">Uncharacterized protein</fullName>
    </submittedName>
</protein>
<evidence type="ECO:0000313" key="2">
    <source>
        <dbReference type="EMBL" id="KZT07853.1"/>
    </source>
</evidence>
<keyword evidence="3" id="KW-1185">Reference proteome</keyword>
<sequence>MNAGQREDRHWSQTLPPHTALTFAAVYDPVEGLITFSGAHLLETDRCDRVVVNTRRPVAFPRRDDGDNRSQALTIDLIARPSVDGTRSTARVLHDTMSCAPSAWPYDAQTDTDTMLDSQYLPTWLGVSRGLSTGLNSPAIASSAALTAVFHDAESLRALRQHLRGMQWKCMPVPRNGSPCCGSDEDHVTDEGFFEARHMCADDGSSIPVLVNLNLQSAFSVTTTSTNNYIEVDFPSDFEMTGDGQSSWETLYDADNHFCMNMPSMEGRRRLRKPRSPPRPPSTLPADPAEVLARQQYNHLHPSGTPPPSPASTLRKKASIAKARALLDKLGKIVKNESGDESGWVCVDVTPKRA</sequence>
<dbReference type="Proteomes" id="UP000076871">
    <property type="component" value="Unassembled WGS sequence"/>
</dbReference>
<dbReference type="EMBL" id="KV427617">
    <property type="protein sequence ID" value="KZT07853.1"/>
    <property type="molecule type" value="Genomic_DNA"/>
</dbReference>
<evidence type="ECO:0000313" key="3">
    <source>
        <dbReference type="Proteomes" id="UP000076871"/>
    </source>
</evidence>
<proteinExistence type="predicted"/>
<evidence type="ECO:0000256" key="1">
    <source>
        <dbReference type="SAM" id="MobiDB-lite"/>
    </source>
</evidence>
<dbReference type="GeneID" id="63831878"/>
<name>A0A165EVJ3_9APHY</name>
<gene>
    <name evidence="2" type="ORF">LAESUDRAFT_86628</name>
</gene>
<dbReference type="AlphaFoldDB" id="A0A165EVJ3"/>
<dbReference type="InParanoid" id="A0A165EVJ3"/>
<dbReference type="OrthoDB" id="3226552at2759"/>
<accession>A0A165EVJ3</accession>
<dbReference type="RefSeq" id="XP_040765593.1">
    <property type="nucleotide sequence ID" value="XM_040914851.1"/>
</dbReference>
<feature type="region of interest" description="Disordered" evidence="1">
    <location>
        <begin position="299"/>
        <end position="318"/>
    </location>
</feature>
<feature type="region of interest" description="Disordered" evidence="1">
    <location>
        <begin position="265"/>
        <end position="286"/>
    </location>
</feature>
<organism evidence="2 3">
    <name type="scientific">Laetiporus sulphureus 93-53</name>
    <dbReference type="NCBI Taxonomy" id="1314785"/>
    <lineage>
        <taxon>Eukaryota</taxon>
        <taxon>Fungi</taxon>
        <taxon>Dikarya</taxon>
        <taxon>Basidiomycota</taxon>
        <taxon>Agaricomycotina</taxon>
        <taxon>Agaricomycetes</taxon>
        <taxon>Polyporales</taxon>
        <taxon>Laetiporus</taxon>
    </lineage>
</organism>